<accession>A0A150RRN7</accession>
<reference evidence="1 2" key="1">
    <citation type="submission" date="2014-02" db="EMBL/GenBank/DDBJ databases">
        <title>The small core and large imbalanced accessory genome model reveals a collaborative survival strategy of Sorangium cellulosum strains in nature.</title>
        <authorList>
            <person name="Han K."/>
            <person name="Peng R."/>
            <person name="Blom J."/>
            <person name="Li Y.-Z."/>
        </authorList>
    </citation>
    <scope>NUCLEOTIDE SEQUENCE [LARGE SCALE GENOMIC DNA]</scope>
    <source>
        <strain evidence="1 2">So0011-07</strain>
    </source>
</reference>
<dbReference type="EMBL" id="JEMB01002187">
    <property type="protein sequence ID" value="KYF82895.1"/>
    <property type="molecule type" value="Genomic_DNA"/>
</dbReference>
<dbReference type="Proteomes" id="UP000075635">
    <property type="component" value="Unassembled WGS sequence"/>
</dbReference>
<organism evidence="1 2">
    <name type="scientific">Sorangium cellulosum</name>
    <name type="common">Polyangium cellulosum</name>
    <dbReference type="NCBI Taxonomy" id="56"/>
    <lineage>
        <taxon>Bacteria</taxon>
        <taxon>Pseudomonadati</taxon>
        <taxon>Myxococcota</taxon>
        <taxon>Polyangia</taxon>
        <taxon>Polyangiales</taxon>
        <taxon>Polyangiaceae</taxon>
        <taxon>Sorangium</taxon>
    </lineage>
</organism>
<name>A0A150RRN7_SORCE</name>
<gene>
    <name evidence="1" type="ORF">BE17_10530</name>
</gene>
<comment type="caution">
    <text evidence="1">The sequence shown here is derived from an EMBL/GenBank/DDBJ whole genome shotgun (WGS) entry which is preliminary data.</text>
</comment>
<protein>
    <submittedName>
        <fullName evidence="1">Uncharacterized protein</fullName>
    </submittedName>
</protein>
<evidence type="ECO:0000313" key="2">
    <source>
        <dbReference type="Proteomes" id="UP000075635"/>
    </source>
</evidence>
<sequence length="106" mass="10453">MLAAAGVAQVDAGVDVEVLEDAAACGANAADITSPCTRPGRSGRIEARQQTLAATRQAGQGFASVGVGVAYAPLDAVSLNLALRAGLTFPAVTAVLSPEVGLSLGF</sequence>
<dbReference type="AlphaFoldDB" id="A0A150RRN7"/>
<proteinExistence type="predicted"/>
<evidence type="ECO:0000313" key="1">
    <source>
        <dbReference type="EMBL" id="KYF82895.1"/>
    </source>
</evidence>